<evidence type="ECO:0000313" key="2">
    <source>
        <dbReference type="EMBL" id="ROW03746.1"/>
    </source>
</evidence>
<dbReference type="Pfam" id="PF14441">
    <property type="entry name" value="OTT_1508_deam"/>
    <property type="match status" value="1"/>
</dbReference>
<feature type="compositionally biased region" description="Polar residues" evidence="1">
    <location>
        <begin position="492"/>
        <end position="505"/>
    </location>
</feature>
<gene>
    <name evidence="2" type="ORF">VMCG_05375</name>
</gene>
<dbReference type="PANTHER" id="PTHR42037">
    <property type="match status" value="1"/>
</dbReference>
<organism evidence="2 3">
    <name type="scientific">Cytospora schulzeri</name>
    <dbReference type="NCBI Taxonomy" id="448051"/>
    <lineage>
        <taxon>Eukaryota</taxon>
        <taxon>Fungi</taxon>
        <taxon>Dikarya</taxon>
        <taxon>Ascomycota</taxon>
        <taxon>Pezizomycotina</taxon>
        <taxon>Sordariomycetes</taxon>
        <taxon>Sordariomycetidae</taxon>
        <taxon>Diaporthales</taxon>
        <taxon>Cytosporaceae</taxon>
        <taxon>Cytospora</taxon>
    </lineage>
</organism>
<keyword evidence="3" id="KW-1185">Reference proteome</keyword>
<dbReference type="PANTHER" id="PTHR42037:SF1">
    <property type="match status" value="1"/>
</dbReference>
<dbReference type="STRING" id="356882.A0A423WJY1"/>
<dbReference type="EMBL" id="LKEA01000015">
    <property type="protein sequence ID" value="ROW03746.1"/>
    <property type="molecule type" value="Genomic_DNA"/>
</dbReference>
<dbReference type="Proteomes" id="UP000283895">
    <property type="component" value="Unassembled WGS sequence"/>
</dbReference>
<dbReference type="InterPro" id="IPR027796">
    <property type="entry name" value="OTT_1508_deam-like"/>
</dbReference>
<protein>
    <submittedName>
        <fullName evidence="2">Uncharacterized protein</fullName>
    </submittedName>
</protein>
<feature type="region of interest" description="Disordered" evidence="1">
    <location>
        <begin position="483"/>
        <end position="520"/>
    </location>
</feature>
<dbReference type="AlphaFoldDB" id="A0A423WJY1"/>
<accession>A0A423WJY1</accession>
<evidence type="ECO:0000313" key="3">
    <source>
        <dbReference type="Proteomes" id="UP000283895"/>
    </source>
</evidence>
<evidence type="ECO:0000256" key="1">
    <source>
        <dbReference type="SAM" id="MobiDB-lite"/>
    </source>
</evidence>
<proteinExistence type="predicted"/>
<comment type="caution">
    <text evidence="2">The sequence shown here is derived from an EMBL/GenBank/DDBJ whole genome shotgun (WGS) entry which is preliminary data.</text>
</comment>
<sequence>MPYLGSDTCLPEALVPVNLMKKIRNRFYEPIILLYALTQFCMHNNALKILEQAPDVALQTSEQLFHDFMNKLAQICDNDRGGRTVTAAVALQYSDCVEYRFASNQRDEDELQNLKAFIEGILNSLKTLTAENSAMVRVRLLQRIVIFNRPRLQIYVREIRTQSQKCLESPADAITPQTKERLENLRDLSLKADDRDVDDNAFFRNCTDLTVLVKRLSKSETYTFLRDKANKNGQVSPWGVLRHAAGRLLSYFQVIKTLIEARKQWERLFYDFKVVCLPSSSELHNPISRKDVTPKDIIGRMTSDAGKAESYNQIVQKLEQFDVEGRVRSQARNSNYRLTVHAELLIHQSITNDPDVKSLHPSKFFENNKYIGCSKPTCRLCHYYFAACADGIQIRQTHKNLYTNWKVPDVYKDQGEEAVKRRDGIINKMIVPIREDTFSTLRDKVAESKRFDTNTDPTYMAATSLGYTDVGIEDFSESLRLLSLDDAETSDHASPQDGQEGSTGPNEKDDDEGGVKLSEV</sequence>
<name>A0A423WJY1_9PEZI</name>
<reference evidence="2 3" key="1">
    <citation type="submission" date="2015-09" db="EMBL/GenBank/DDBJ databases">
        <title>Host preference determinants of Valsa canker pathogens revealed by comparative genomics.</title>
        <authorList>
            <person name="Yin Z."/>
            <person name="Huang L."/>
        </authorList>
    </citation>
    <scope>NUCLEOTIDE SEQUENCE [LARGE SCALE GENOMIC DNA]</scope>
    <source>
        <strain evidence="2 3">03-1</strain>
    </source>
</reference>
<dbReference type="OrthoDB" id="3251507at2759"/>